<evidence type="ECO:0000256" key="6">
    <source>
        <dbReference type="ARBA" id="ARBA00023273"/>
    </source>
</evidence>
<evidence type="ECO:0000259" key="11">
    <source>
        <dbReference type="Pfam" id="PF23135"/>
    </source>
</evidence>
<name>A0A9Q1DKC0_CONCO</name>
<comment type="subcellular location">
    <subcellularLocation>
        <location evidence="1">Cell projection</location>
        <location evidence="1">Cilium</location>
    </subcellularLocation>
    <subcellularLocation>
        <location evidence="2">Membrane</location>
        <topology evidence="2">Multi-pass membrane protein</topology>
    </subcellularLocation>
</comment>
<dbReference type="Pfam" id="PF09799">
    <property type="entry name" value="Transmemb_17"/>
    <property type="match status" value="1"/>
</dbReference>
<dbReference type="GO" id="GO:0005929">
    <property type="term" value="C:cilium"/>
    <property type="evidence" value="ECO:0007669"/>
    <property type="project" value="UniProtKB-SubCell"/>
</dbReference>
<dbReference type="PANTHER" id="PTHR12963">
    <property type="entry name" value="THYROID RECEPTOR INTERACTING PROTEIN RELATED"/>
    <property type="match status" value="1"/>
</dbReference>
<dbReference type="SUPFAM" id="SSF88697">
    <property type="entry name" value="PUA domain-like"/>
    <property type="match status" value="1"/>
</dbReference>
<dbReference type="GO" id="GO:0180022">
    <property type="term" value="C:RQC-trigger complex"/>
    <property type="evidence" value="ECO:0007669"/>
    <property type="project" value="InterPro"/>
</dbReference>
<dbReference type="InterPro" id="IPR009349">
    <property type="entry name" value="TRIP4/RQT4_C2HC5_Znf"/>
</dbReference>
<evidence type="ECO:0000313" key="12">
    <source>
        <dbReference type="EMBL" id="KAJ8272183.1"/>
    </source>
</evidence>
<dbReference type="OrthoDB" id="338816at2759"/>
<feature type="transmembrane region" description="Helical" evidence="7">
    <location>
        <begin position="83"/>
        <end position="104"/>
    </location>
</feature>
<feature type="domain" description="TRIP4/RQT4 C2HC5-type zinc finger" evidence="9">
    <location>
        <begin position="309"/>
        <end position="354"/>
    </location>
</feature>
<dbReference type="GO" id="GO:0008270">
    <property type="term" value="F:zinc ion binding"/>
    <property type="evidence" value="ECO:0007669"/>
    <property type="project" value="InterPro"/>
</dbReference>
<dbReference type="GO" id="GO:0016020">
    <property type="term" value="C:membrane"/>
    <property type="evidence" value="ECO:0007669"/>
    <property type="project" value="UniProtKB-SubCell"/>
</dbReference>
<evidence type="ECO:0000259" key="10">
    <source>
        <dbReference type="Pfam" id="PF23134"/>
    </source>
</evidence>
<keyword evidence="5 7" id="KW-0472">Membrane</keyword>
<feature type="domain" description="ASCH" evidence="8">
    <location>
        <begin position="550"/>
        <end position="640"/>
    </location>
</feature>
<evidence type="ECO:0000256" key="1">
    <source>
        <dbReference type="ARBA" id="ARBA00004138"/>
    </source>
</evidence>
<evidence type="ECO:0008006" key="14">
    <source>
        <dbReference type="Google" id="ProtNLM"/>
    </source>
</evidence>
<feature type="domain" description="Activating signal cointegrator 1 N-terminal" evidence="11">
    <location>
        <begin position="157"/>
        <end position="212"/>
    </location>
</feature>
<reference evidence="12" key="1">
    <citation type="journal article" date="2023" name="Science">
        <title>Genome structures resolve the early diversification of teleost fishes.</title>
        <authorList>
            <person name="Parey E."/>
            <person name="Louis A."/>
            <person name="Montfort J."/>
            <person name="Bouchez O."/>
            <person name="Roques C."/>
            <person name="Iampietro C."/>
            <person name="Lluch J."/>
            <person name="Castinel A."/>
            <person name="Donnadieu C."/>
            <person name="Desvignes T."/>
            <person name="Floi Bucao C."/>
            <person name="Jouanno E."/>
            <person name="Wen M."/>
            <person name="Mejri S."/>
            <person name="Dirks R."/>
            <person name="Jansen H."/>
            <person name="Henkel C."/>
            <person name="Chen W.J."/>
            <person name="Zahm M."/>
            <person name="Cabau C."/>
            <person name="Klopp C."/>
            <person name="Thompson A.W."/>
            <person name="Robinson-Rechavi M."/>
            <person name="Braasch I."/>
            <person name="Lecointre G."/>
            <person name="Bobe J."/>
            <person name="Postlethwait J.H."/>
            <person name="Berthelot C."/>
            <person name="Roest Crollius H."/>
            <person name="Guiguen Y."/>
        </authorList>
    </citation>
    <scope>NUCLEOTIDE SEQUENCE</scope>
    <source>
        <strain evidence="12">Concon-B</strain>
    </source>
</reference>
<feature type="transmembrane region" description="Helical" evidence="7">
    <location>
        <begin position="42"/>
        <end position="63"/>
    </location>
</feature>
<dbReference type="InterPro" id="IPR015947">
    <property type="entry name" value="PUA-like_sf"/>
</dbReference>
<dbReference type="InterPro" id="IPR056994">
    <property type="entry name" value="TRI4_N"/>
</dbReference>
<evidence type="ECO:0000259" key="9">
    <source>
        <dbReference type="Pfam" id="PF06221"/>
    </source>
</evidence>
<dbReference type="PANTHER" id="PTHR12963:SF4">
    <property type="entry name" value="ACTIVATING SIGNAL COINTEGRATOR 1"/>
    <property type="match status" value="1"/>
</dbReference>
<dbReference type="Proteomes" id="UP001152803">
    <property type="component" value="Unassembled WGS sequence"/>
</dbReference>
<evidence type="ECO:0000259" key="8">
    <source>
        <dbReference type="Pfam" id="PF04266"/>
    </source>
</evidence>
<dbReference type="Pfam" id="PF06221">
    <property type="entry name" value="zf-C2HC5"/>
    <property type="match status" value="1"/>
</dbReference>
<dbReference type="EMBL" id="JAFJMO010000007">
    <property type="protein sequence ID" value="KAJ8272183.1"/>
    <property type="molecule type" value="Genomic_DNA"/>
</dbReference>
<dbReference type="CDD" id="cd06554">
    <property type="entry name" value="ASCH_ASC-1_like"/>
    <property type="match status" value="1"/>
</dbReference>
<dbReference type="GO" id="GO:0072344">
    <property type="term" value="P:rescue of stalled ribosome"/>
    <property type="evidence" value="ECO:0007669"/>
    <property type="project" value="InterPro"/>
</dbReference>
<keyword evidence="3 7" id="KW-0812">Transmembrane</keyword>
<feature type="transmembrane region" description="Helical" evidence="7">
    <location>
        <begin position="116"/>
        <end position="135"/>
    </location>
</feature>
<dbReference type="Pfam" id="PF23135">
    <property type="entry name" value="TRI4_N"/>
    <property type="match status" value="1"/>
</dbReference>
<protein>
    <recommendedName>
        <fullName evidence="14">Thyroid hormone receptor interactor 4</fullName>
    </recommendedName>
</protein>
<comment type="caution">
    <text evidence="12">The sequence shown here is derived from an EMBL/GenBank/DDBJ whole genome shotgun (WGS) entry which is preliminary data.</text>
</comment>
<proteinExistence type="predicted"/>
<dbReference type="InterPro" id="IPR019184">
    <property type="entry name" value="Uncharacterised_TM-17"/>
</dbReference>
<evidence type="ECO:0000256" key="4">
    <source>
        <dbReference type="ARBA" id="ARBA00022989"/>
    </source>
</evidence>
<gene>
    <name evidence="12" type="ORF">COCON_G00110420</name>
</gene>
<organism evidence="12 13">
    <name type="scientific">Conger conger</name>
    <name type="common">Conger eel</name>
    <name type="synonym">Muraena conger</name>
    <dbReference type="NCBI Taxonomy" id="82655"/>
    <lineage>
        <taxon>Eukaryota</taxon>
        <taxon>Metazoa</taxon>
        <taxon>Chordata</taxon>
        <taxon>Craniata</taxon>
        <taxon>Vertebrata</taxon>
        <taxon>Euteleostomi</taxon>
        <taxon>Actinopterygii</taxon>
        <taxon>Neopterygii</taxon>
        <taxon>Teleostei</taxon>
        <taxon>Anguilliformes</taxon>
        <taxon>Congridae</taxon>
        <taxon>Conger</taxon>
    </lineage>
</organism>
<dbReference type="Pfam" id="PF23134">
    <property type="entry name" value="TRIP4_3rd"/>
    <property type="match status" value="1"/>
</dbReference>
<evidence type="ECO:0000256" key="5">
    <source>
        <dbReference type="ARBA" id="ARBA00023136"/>
    </source>
</evidence>
<keyword evidence="6" id="KW-0966">Cell projection</keyword>
<dbReference type="FunFam" id="2.30.130.30:FF:000006">
    <property type="entry name" value="Putative_zinc_finger_motif_-_C2HC5-type /ASCH_domain_containing_protein_-_putative"/>
    <property type="match status" value="1"/>
</dbReference>
<dbReference type="AlphaFoldDB" id="A0A9Q1DKC0"/>
<evidence type="ECO:0000256" key="7">
    <source>
        <dbReference type="SAM" id="Phobius"/>
    </source>
</evidence>
<evidence type="ECO:0000256" key="2">
    <source>
        <dbReference type="ARBA" id="ARBA00004141"/>
    </source>
</evidence>
<keyword evidence="13" id="KW-1185">Reference proteome</keyword>
<dbReference type="InterPro" id="IPR007374">
    <property type="entry name" value="ASCH_domain"/>
</dbReference>
<feature type="domain" description="Activating signal cointegrator 1 third" evidence="10">
    <location>
        <begin position="418"/>
        <end position="471"/>
    </location>
</feature>
<dbReference type="Pfam" id="PF04266">
    <property type="entry name" value="ASCH"/>
    <property type="match status" value="1"/>
</dbReference>
<dbReference type="GO" id="GO:0005634">
    <property type="term" value="C:nucleus"/>
    <property type="evidence" value="ECO:0007669"/>
    <property type="project" value="InterPro"/>
</dbReference>
<evidence type="ECO:0000313" key="13">
    <source>
        <dbReference type="Proteomes" id="UP001152803"/>
    </source>
</evidence>
<keyword evidence="4 7" id="KW-1133">Transmembrane helix</keyword>
<dbReference type="InterPro" id="IPR056993">
    <property type="entry name" value="TRIP4_3rd_dom"/>
</dbReference>
<sequence length="675" mass="76950">MELPDSVRRRLGDFSRTVFIDQNRTKPSPEEHIKFLGHSSNVVSSLPLQMSLFFNMWFFPLWWISEVVMLDLKYPALPDYYKFILITVLTVMTLVEAVRLYLGYAGNLQEKVPELAGFWLLSLLLQFPLVLFQLFNEAILIQPLERGIHIVLGLFILTQLNHTFGLEASDDIVEYMLSIDNGEELAEYVGDLVQGNDGKKKQFIDELLARWQRARCPVPEGAGLLLGRETSAEMQDVAKDLLKKTKRKGRNRQELLTVSEPEPAPEVVKTPIDLLKVQENSSVKKKNKFVNLYTKDGQEKLTILLPGRHACECLAQKHCLVNNCMTCGRIVCEQEGSGPCLFCGALVCTKEEQKILERDSNKSQKLRKKLMNDHARQSDLLPHEEERIKAGLEKALQHKDKLLEYDNNSVRRTQVLDDESDYFSTDSNQWLSTGEREALRKREAELGELRHASRKDRKITLDFAGRQVLEEGENLSQYHSRFDEAVQAINTGTLVTSSQRTDNPPPRELVNPTILQAAPQWVDMGSRAARQKPQERAVCSEAPGAPVCGCRTPWASLLVLGIKRVEGRSWYSSHRGRLWIAAAAKKPSPQEISQVESQYRQLYRTELQFPKQYPTGCLLGCVNMTDCLSQEQYRDQPQELFIKFSMKGKHKIWKMDSQNHQGARKGLKPSPILCA</sequence>
<accession>A0A9Q1DKC0</accession>
<dbReference type="InterPro" id="IPR039128">
    <property type="entry name" value="TRIP4-like"/>
</dbReference>
<dbReference type="Gene3D" id="2.30.130.30">
    <property type="entry name" value="Hypothetical protein"/>
    <property type="match status" value="1"/>
</dbReference>
<evidence type="ECO:0000256" key="3">
    <source>
        <dbReference type="ARBA" id="ARBA00022692"/>
    </source>
</evidence>